<dbReference type="AlphaFoldDB" id="A0A4C1VF45"/>
<name>A0A4C1VF45_EUMVA</name>
<keyword evidence="2" id="KW-1185">Reference proteome</keyword>
<organism evidence="1 2">
    <name type="scientific">Eumeta variegata</name>
    <name type="common">Bagworm moth</name>
    <name type="synonym">Eumeta japonica</name>
    <dbReference type="NCBI Taxonomy" id="151549"/>
    <lineage>
        <taxon>Eukaryota</taxon>
        <taxon>Metazoa</taxon>
        <taxon>Ecdysozoa</taxon>
        <taxon>Arthropoda</taxon>
        <taxon>Hexapoda</taxon>
        <taxon>Insecta</taxon>
        <taxon>Pterygota</taxon>
        <taxon>Neoptera</taxon>
        <taxon>Endopterygota</taxon>
        <taxon>Lepidoptera</taxon>
        <taxon>Glossata</taxon>
        <taxon>Ditrysia</taxon>
        <taxon>Tineoidea</taxon>
        <taxon>Psychidae</taxon>
        <taxon>Oiketicinae</taxon>
        <taxon>Eumeta</taxon>
    </lineage>
</organism>
<evidence type="ECO:0000313" key="2">
    <source>
        <dbReference type="Proteomes" id="UP000299102"/>
    </source>
</evidence>
<sequence>MMDADLSGLTLILQRRCHCVSSSMALCNLGRMFPMLFDLRYSAVSSANNASWTPVDGRGISFTYAETAVERAWSLEVLQI</sequence>
<reference evidence="1 2" key="1">
    <citation type="journal article" date="2019" name="Commun. Biol.">
        <title>The bagworm genome reveals a unique fibroin gene that provides high tensile strength.</title>
        <authorList>
            <person name="Kono N."/>
            <person name="Nakamura H."/>
            <person name="Ohtoshi R."/>
            <person name="Tomita M."/>
            <person name="Numata K."/>
            <person name="Arakawa K."/>
        </authorList>
    </citation>
    <scope>NUCLEOTIDE SEQUENCE [LARGE SCALE GENOMIC DNA]</scope>
</reference>
<proteinExistence type="predicted"/>
<accession>A0A4C1VF45</accession>
<gene>
    <name evidence="1" type="ORF">EVAR_35676_1</name>
</gene>
<dbReference type="Proteomes" id="UP000299102">
    <property type="component" value="Unassembled WGS sequence"/>
</dbReference>
<dbReference type="EMBL" id="BGZK01000331">
    <property type="protein sequence ID" value="GBP37243.1"/>
    <property type="molecule type" value="Genomic_DNA"/>
</dbReference>
<evidence type="ECO:0000313" key="1">
    <source>
        <dbReference type="EMBL" id="GBP37243.1"/>
    </source>
</evidence>
<protein>
    <submittedName>
        <fullName evidence="1">Uncharacterized protein</fullName>
    </submittedName>
</protein>
<comment type="caution">
    <text evidence="1">The sequence shown here is derived from an EMBL/GenBank/DDBJ whole genome shotgun (WGS) entry which is preliminary data.</text>
</comment>